<dbReference type="Pfam" id="PF17147">
    <property type="entry name" value="PFOR_II"/>
    <property type="match status" value="1"/>
</dbReference>
<name>A0A8J6IWT2_9FIRM</name>
<organism evidence="4 5">
    <name type="scientific">Flintibacter hominis</name>
    <dbReference type="NCBI Taxonomy" id="2763048"/>
    <lineage>
        <taxon>Bacteria</taxon>
        <taxon>Bacillati</taxon>
        <taxon>Bacillota</taxon>
        <taxon>Clostridia</taxon>
        <taxon>Eubacteriales</taxon>
        <taxon>Flintibacter</taxon>
    </lineage>
</organism>
<dbReference type="RefSeq" id="WP_186851812.1">
    <property type="nucleotide sequence ID" value="NZ_JACOPO010000001.1"/>
</dbReference>
<sequence>MAKELWKGNEAIAQAAIRAGCDCFFGYPITPQNEIPEYMSLHMPKLGRVFVQSESEVAAINMVYGAASSGKRAMTSSSSPGVSLKQEGISYLAGAELPAVIVNVMRGGPGLGSIQPSQADYYQATRGGGNGDYRTIVLAPCNIQEAVDLTQEAFDLADCYRNPVVVLADGMIGQMMEPIEWHDIPKRELPPKDWAASGRNGRAHNNFVTSLFIEAQACEEHDLAIQAKYDLIEEREIRWEEKNTQDCQVLLVAYGTPSRIAMSAIEQLAERGVKAGLFRPITLWPFPYAALKKAASQASVQAVLTVEMSLGQMVDDVRLAVEGEKPVYFEGRAGGSIPTLTQIVDAAERALKGGK</sequence>
<evidence type="ECO:0000256" key="1">
    <source>
        <dbReference type="ARBA" id="ARBA00023002"/>
    </source>
</evidence>
<keyword evidence="5" id="KW-1185">Reference proteome</keyword>
<dbReference type="CDD" id="cd07034">
    <property type="entry name" value="TPP_PYR_PFOR_IOR-alpha_like"/>
    <property type="match status" value="1"/>
</dbReference>
<evidence type="ECO:0000313" key="5">
    <source>
        <dbReference type="Proteomes" id="UP000628736"/>
    </source>
</evidence>
<dbReference type="Gene3D" id="3.40.50.920">
    <property type="match status" value="1"/>
</dbReference>
<dbReference type="Pfam" id="PF01855">
    <property type="entry name" value="POR_N"/>
    <property type="match status" value="1"/>
</dbReference>
<keyword evidence="1" id="KW-0560">Oxidoreductase</keyword>
<gene>
    <name evidence="4" type="ORF">H8S11_00370</name>
</gene>
<dbReference type="GO" id="GO:0016491">
    <property type="term" value="F:oxidoreductase activity"/>
    <property type="evidence" value="ECO:0007669"/>
    <property type="project" value="UniProtKB-KW"/>
</dbReference>
<reference evidence="4" key="1">
    <citation type="submission" date="2020-08" db="EMBL/GenBank/DDBJ databases">
        <title>Genome public.</title>
        <authorList>
            <person name="Liu C."/>
            <person name="Sun Q."/>
        </authorList>
    </citation>
    <scope>NUCLEOTIDE SEQUENCE</scope>
    <source>
        <strain evidence="4">NSJ-23</strain>
    </source>
</reference>
<dbReference type="SUPFAM" id="SSF52922">
    <property type="entry name" value="TK C-terminal domain-like"/>
    <property type="match status" value="1"/>
</dbReference>
<feature type="domain" description="Pyruvate:ferredoxin oxidoreductase core" evidence="3">
    <location>
        <begin position="249"/>
        <end position="343"/>
    </location>
</feature>
<dbReference type="InterPro" id="IPR029061">
    <property type="entry name" value="THDP-binding"/>
</dbReference>
<dbReference type="AlphaFoldDB" id="A0A8J6IWT2"/>
<feature type="domain" description="Pyruvate flavodoxin/ferredoxin oxidoreductase pyrimidine binding" evidence="2">
    <location>
        <begin position="15"/>
        <end position="194"/>
    </location>
</feature>
<dbReference type="InterPro" id="IPR009014">
    <property type="entry name" value="Transketo_C/PFOR_II"/>
</dbReference>
<evidence type="ECO:0000259" key="2">
    <source>
        <dbReference type="Pfam" id="PF01855"/>
    </source>
</evidence>
<dbReference type="Gene3D" id="3.40.50.970">
    <property type="match status" value="1"/>
</dbReference>
<proteinExistence type="predicted"/>
<dbReference type="InterPro" id="IPR052368">
    <property type="entry name" value="2-oxoacid_oxidoreductase"/>
</dbReference>
<dbReference type="PANTHER" id="PTHR43088:SF1">
    <property type="entry name" value="SUBUNIT OF PYRUVATE:FLAVODOXIN OXIDOREDUCTASE"/>
    <property type="match status" value="1"/>
</dbReference>
<accession>A0A8J6IWT2</accession>
<dbReference type="SUPFAM" id="SSF52518">
    <property type="entry name" value="Thiamin diphosphate-binding fold (THDP-binding)"/>
    <property type="match status" value="1"/>
</dbReference>
<comment type="caution">
    <text evidence="4">The sequence shown here is derived from an EMBL/GenBank/DDBJ whole genome shotgun (WGS) entry which is preliminary data.</text>
</comment>
<dbReference type="PANTHER" id="PTHR43088">
    <property type="entry name" value="SUBUNIT OF PYRUVATE:FLAVODOXIN OXIDOREDUCTASE-RELATED"/>
    <property type="match status" value="1"/>
</dbReference>
<dbReference type="EMBL" id="JACOPO010000001">
    <property type="protein sequence ID" value="MBC5721285.1"/>
    <property type="molecule type" value="Genomic_DNA"/>
</dbReference>
<evidence type="ECO:0000259" key="3">
    <source>
        <dbReference type="Pfam" id="PF17147"/>
    </source>
</evidence>
<dbReference type="InterPro" id="IPR002880">
    <property type="entry name" value="Pyrv_Fd/Flavodoxin_OxRdtase_N"/>
</dbReference>
<protein>
    <submittedName>
        <fullName evidence="4">3-methyl-2-oxobutanoate dehydrogenase subunit VorB</fullName>
    </submittedName>
</protein>
<evidence type="ECO:0000313" key="4">
    <source>
        <dbReference type="EMBL" id="MBC5721285.1"/>
    </source>
</evidence>
<dbReference type="Proteomes" id="UP000628736">
    <property type="component" value="Unassembled WGS sequence"/>
</dbReference>
<dbReference type="NCBIfam" id="NF005507">
    <property type="entry name" value="PRK07119.1"/>
    <property type="match status" value="1"/>
</dbReference>
<dbReference type="InterPro" id="IPR033412">
    <property type="entry name" value="PFOR_II"/>
</dbReference>